<gene>
    <name evidence="1" type="ORF">DFQ02_10868</name>
</gene>
<comment type="caution">
    <text evidence="1">The sequence shown here is derived from an EMBL/GenBank/DDBJ whole genome shotgun (WGS) entry which is preliminary data.</text>
</comment>
<proteinExistence type="predicted"/>
<dbReference type="RefSeq" id="WP_116524913.1">
    <property type="nucleotide sequence ID" value="NZ_QRDX01000008.1"/>
</dbReference>
<keyword evidence="2" id="KW-1185">Reference proteome</keyword>
<sequence length="168" mass="19754">MKYFLIIFTSLILFGCDDKTNNNNHSIIGKEFRRFNEIESLLNYTKISDTVIYGNSFEPKHRILHLRDKRNNLILLKSITLDSRNEDKIYKILDTLIIPNLNKPEFITIGYCQLNEENDENLIAIVDKTDSLKIQNIRKLWRANIVTNKIEAVNNLNGINCFNEWFSE</sequence>
<name>A0A3D9H876_9FLAO</name>
<dbReference type="PROSITE" id="PS51257">
    <property type="entry name" value="PROKAR_LIPOPROTEIN"/>
    <property type="match status" value="1"/>
</dbReference>
<protein>
    <recommendedName>
        <fullName evidence="3">Lipoprotein</fullName>
    </recommendedName>
</protein>
<accession>A0A3D9H876</accession>
<evidence type="ECO:0008006" key="3">
    <source>
        <dbReference type="Google" id="ProtNLM"/>
    </source>
</evidence>
<dbReference type="EMBL" id="QRDX01000008">
    <property type="protein sequence ID" value="RED45690.1"/>
    <property type="molecule type" value="Genomic_DNA"/>
</dbReference>
<organism evidence="1 2">
    <name type="scientific">Seonamhaeicola aphaedonensis</name>
    <dbReference type="NCBI Taxonomy" id="1461338"/>
    <lineage>
        <taxon>Bacteria</taxon>
        <taxon>Pseudomonadati</taxon>
        <taxon>Bacteroidota</taxon>
        <taxon>Flavobacteriia</taxon>
        <taxon>Flavobacteriales</taxon>
        <taxon>Flavobacteriaceae</taxon>
    </lineage>
</organism>
<evidence type="ECO:0000313" key="2">
    <source>
        <dbReference type="Proteomes" id="UP000256629"/>
    </source>
</evidence>
<evidence type="ECO:0000313" key="1">
    <source>
        <dbReference type="EMBL" id="RED45690.1"/>
    </source>
</evidence>
<dbReference type="Proteomes" id="UP000256629">
    <property type="component" value="Unassembled WGS sequence"/>
</dbReference>
<dbReference type="AlphaFoldDB" id="A0A3D9H876"/>
<reference evidence="1 2" key="1">
    <citation type="submission" date="2018-07" db="EMBL/GenBank/DDBJ databases">
        <title>Genomic Encyclopedia of Type Strains, Phase III (KMG-III): the genomes of soil and plant-associated and newly described type strains.</title>
        <authorList>
            <person name="Whitman W."/>
        </authorList>
    </citation>
    <scope>NUCLEOTIDE SEQUENCE [LARGE SCALE GENOMIC DNA]</scope>
    <source>
        <strain evidence="1 2">CECT 8487</strain>
    </source>
</reference>
<dbReference type="OrthoDB" id="1439479at2"/>